<dbReference type="EMBL" id="RPFW01000001">
    <property type="protein sequence ID" value="TVZ06632.1"/>
    <property type="molecule type" value="Genomic_DNA"/>
</dbReference>
<keyword evidence="3" id="KW-1185">Reference proteome</keyword>
<evidence type="ECO:0000313" key="2">
    <source>
        <dbReference type="EMBL" id="TVZ06632.1"/>
    </source>
</evidence>
<organism evidence="2 3">
    <name type="scientific">Trebonia kvetii</name>
    <dbReference type="NCBI Taxonomy" id="2480626"/>
    <lineage>
        <taxon>Bacteria</taxon>
        <taxon>Bacillati</taxon>
        <taxon>Actinomycetota</taxon>
        <taxon>Actinomycetes</taxon>
        <taxon>Streptosporangiales</taxon>
        <taxon>Treboniaceae</taxon>
        <taxon>Trebonia</taxon>
    </lineage>
</organism>
<feature type="chain" id="PRO_5038883098" evidence="1">
    <location>
        <begin position="18"/>
        <end position="598"/>
    </location>
</feature>
<comment type="caution">
    <text evidence="2">The sequence shown here is derived from an EMBL/GenBank/DDBJ whole genome shotgun (WGS) entry which is preliminary data.</text>
</comment>
<evidence type="ECO:0000313" key="3">
    <source>
        <dbReference type="Proteomes" id="UP000460272"/>
    </source>
</evidence>
<keyword evidence="1" id="KW-0732">Signal</keyword>
<dbReference type="AlphaFoldDB" id="A0A6P2C5B4"/>
<evidence type="ECO:0000256" key="1">
    <source>
        <dbReference type="SAM" id="SignalP"/>
    </source>
</evidence>
<dbReference type="OrthoDB" id="4846939at2"/>
<dbReference type="RefSeq" id="WP_145851385.1">
    <property type="nucleotide sequence ID" value="NZ_RPFW01000001.1"/>
</dbReference>
<proteinExistence type="predicted"/>
<reference evidence="2 3" key="1">
    <citation type="submission" date="2018-11" db="EMBL/GenBank/DDBJ databases">
        <title>Trebonia kvetii gen.nov., sp.nov., a novel acidophilic actinobacterium, and proposal of the new actinobacterial family Treboniaceae fam. nov.</title>
        <authorList>
            <person name="Rapoport D."/>
            <person name="Sagova-Mareckova M."/>
            <person name="Sedlacek I."/>
            <person name="Provaznik J."/>
            <person name="Kralova S."/>
            <person name="Pavlinic D."/>
            <person name="Benes V."/>
            <person name="Kopecky J."/>
        </authorList>
    </citation>
    <scope>NUCLEOTIDE SEQUENCE [LARGE SCALE GENOMIC DNA]</scope>
    <source>
        <strain evidence="2 3">15Tr583</strain>
    </source>
</reference>
<protein>
    <submittedName>
        <fullName evidence="2">Uncharacterized protein</fullName>
    </submittedName>
</protein>
<accession>A0A6P2C5B4</accession>
<feature type="signal peptide" evidence="1">
    <location>
        <begin position="1"/>
        <end position="17"/>
    </location>
</feature>
<name>A0A6P2C5B4_9ACTN</name>
<gene>
    <name evidence="2" type="ORF">EAS64_04420</name>
</gene>
<dbReference type="Proteomes" id="UP000460272">
    <property type="component" value="Unassembled WGS sequence"/>
</dbReference>
<sequence>MAVAVICQLTVSGSAVATPTAAAGNALTAASGAIAPNQVNELDCNGWSNSYESVRQLAGDLCTDPISVSNGKANRFIDNGWYVGHDEPSTKFISSQPGSGNTMTYLMKMSKDPAAPPTANGSVVDYAQLSVAPWFGLPLCDPKSYPQNPCTPDSDTNSGLISDPNGAGSAFMELQFYPPGYTPFVDSTSCSATKWCAALTIDSLACTFGFATCNGNCIEPVNFAYLQTNGVPSGPPSPQLADVSSFMPNASTLMINPGDELVVSISDPPSGFTTTVTDLTTHRTGFMTASAANGFMNTNIADCSGTPFTFHAEYNSAQQQNQVPWAALEGGVLMQQEIGHGEVCNSVSNQDPFSASFTGGQSYSDPNVYDTCNGGAEGKKATGEGPCNPNTGVCQNATTQGTSGPVACPTNNAASGALCEFADGFCVQQGTRPVVINGVPATESARTNECYQNRFQNGDLDFEGQSYLPDWPNGSGRYPTTFQYAGPFTSGGHTYPQVQFETDVGGSSNLCDVSTGAGCTVPPISAKFYPFWSLSRAGKNGNGNGSAGCVWNFGNDQPKTVADFGGDAQYGTPNVARYGGTIISAPMPNPEFTGPCRA</sequence>